<keyword evidence="2" id="KW-1185">Reference proteome</keyword>
<dbReference type="AlphaFoldDB" id="A0A364Y8A6"/>
<sequence length="78" mass="9319">MKTLKRWKQIQKFQCLLKAKFRLRKYRRLRLRHVVLPRIMPRFVAHQVKKLKIMMVPVVLSLKMAHLAVISSNKGVAI</sequence>
<comment type="caution">
    <text evidence="1">The sequence shown here is derived from an EMBL/GenBank/DDBJ whole genome shotgun (WGS) entry which is preliminary data.</text>
</comment>
<name>A0A364Y8A6_9BACT</name>
<dbReference type="Proteomes" id="UP000251889">
    <property type="component" value="Unassembled WGS sequence"/>
</dbReference>
<organism evidence="1 2">
    <name type="scientific">Pseudochryseolinea flava</name>
    <dbReference type="NCBI Taxonomy" id="2059302"/>
    <lineage>
        <taxon>Bacteria</taxon>
        <taxon>Pseudomonadati</taxon>
        <taxon>Bacteroidota</taxon>
        <taxon>Cytophagia</taxon>
        <taxon>Cytophagales</taxon>
        <taxon>Fulvivirgaceae</taxon>
        <taxon>Pseudochryseolinea</taxon>
    </lineage>
</organism>
<reference evidence="1 2" key="1">
    <citation type="submission" date="2018-06" db="EMBL/GenBank/DDBJ databases">
        <title>Chryseolinea flavus sp. nov., a member of the phylum Bacteroidetes isolated from soil.</title>
        <authorList>
            <person name="Li Y."/>
            <person name="Wang J."/>
        </authorList>
    </citation>
    <scope>NUCLEOTIDE SEQUENCE [LARGE SCALE GENOMIC DNA]</scope>
    <source>
        <strain evidence="1 2">SDU1-6</strain>
    </source>
</reference>
<gene>
    <name evidence="1" type="ORF">DQQ10_05935</name>
</gene>
<protein>
    <submittedName>
        <fullName evidence="1">Uncharacterized protein</fullName>
    </submittedName>
</protein>
<evidence type="ECO:0000313" key="2">
    <source>
        <dbReference type="Proteomes" id="UP000251889"/>
    </source>
</evidence>
<dbReference type="EMBL" id="QMFY01000002">
    <property type="protein sequence ID" value="RAW02090.1"/>
    <property type="molecule type" value="Genomic_DNA"/>
</dbReference>
<evidence type="ECO:0000313" key="1">
    <source>
        <dbReference type="EMBL" id="RAW02090.1"/>
    </source>
</evidence>
<accession>A0A364Y8A6</accession>
<proteinExistence type="predicted"/>